<reference evidence="9 10" key="1">
    <citation type="journal article" date="2004" name="Nucleic Acids Res.">
        <title>Genome sequence of Symbiobacterium thermophilum, an uncultivable bacterium that depends on microbial commensalism.</title>
        <authorList>
            <person name="Ueda K."/>
            <person name="Yamashita A."/>
            <person name="Ishikawa J."/>
            <person name="Shimada M."/>
            <person name="Watsuji T."/>
            <person name="Morimura K."/>
            <person name="Ikeda H."/>
            <person name="Hattori M."/>
            <person name="Beppu T."/>
        </authorList>
    </citation>
    <scope>NUCLEOTIDE SEQUENCE [LARGE SCALE GENOMIC DNA]</scope>
    <source>
        <strain evidence="10">T / IAM 14863</strain>
    </source>
</reference>
<accession>Q67QM2</accession>
<feature type="transmembrane region" description="Helical" evidence="7">
    <location>
        <begin position="167"/>
        <end position="185"/>
    </location>
</feature>
<evidence type="ECO:0000313" key="10">
    <source>
        <dbReference type="Proteomes" id="UP000000417"/>
    </source>
</evidence>
<protein>
    <submittedName>
        <fullName evidence="9">Oligopeptide ABC transporter permease protein</fullName>
    </submittedName>
</protein>
<evidence type="ECO:0000256" key="5">
    <source>
        <dbReference type="ARBA" id="ARBA00022989"/>
    </source>
</evidence>
<dbReference type="PROSITE" id="PS50928">
    <property type="entry name" value="ABC_TM1"/>
    <property type="match status" value="1"/>
</dbReference>
<evidence type="ECO:0000256" key="3">
    <source>
        <dbReference type="ARBA" id="ARBA00022475"/>
    </source>
</evidence>
<dbReference type="Proteomes" id="UP000000417">
    <property type="component" value="Chromosome"/>
</dbReference>
<dbReference type="PANTHER" id="PTHR43386:SF1">
    <property type="entry name" value="D,D-DIPEPTIDE TRANSPORT SYSTEM PERMEASE PROTEIN DDPC-RELATED"/>
    <property type="match status" value="1"/>
</dbReference>
<dbReference type="HOGENOM" id="CLU_028518_1_0_9"/>
<dbReference type="InterPro" id="IPR000515">
    <property type="entry name" value="MetI-like"/>
</dbReference>
<evidence type="ECO:0000256" key="7">
    <source>
        <dbReference type="RuleBase" id="RU363032"/>
    </source>
</evidence>
<feature type="transmembrane region" description="Helical" evidence="7">
    <location>
        <begin position="138"/>
        <end position="161"/>
    </location>
</feature>
<dbReference type="RefSeq" id="WP_011195168.1">
    <property type="nucleotide sequence ID" value="NC_006177.1"/>
</dbReference>
<keyword evidence="4 7" id="KW-0812">Transmembrane</keyword>
<keyword evidence="5 7" id="KW-1133">Transmembrane helix</keyword>
<evidence type="ECO:0000256" key="6">
    <source>
        <dbReference type="ARBA" id="ARBA00023136"/>
    </source>
</evidence>
<dbReference type="KEGG" id="sth:STH1036"/>
<dbReference type="CDD" id="cd06261">
    <property type="entry name" value="TM_PBP2"/>
    <property type="match status" value="1"/>
</dbReference>
<feature type="transmembrane region" description="Helical" evidence="7">
    <location>
        <begin position="38"/>
        <end position="59"/>
    </location>
</feature>
<dbReference type="Pfam" id="PF12911">
    <property type="entry name" value="OppC_N"/>
    <property type="match status" value="1"/>
</dbReference>
<evidence type="ECO:0000259" key="8">
    <source>
        <dbReference type="PROSITE" id="PS50928"/>
    </source>
</evidence>
<dbReference type="Pfam" id="PF00528">
    <property type="entry name" value="BPD_transp_1"/>
    <property type="match status" value="1"/>
</dbReference>
<name>Q67QM2_SYMTH</name>
<comment type="subcellular location">
    <subcellularLocation>
        <location evidence="1 7">Cell membrane</location>
        <topology evidence="1 7">Multi-pass membrane protein</topology>
    </subcellularLocation>
</comment>
<dbReference type="Gene3D" id="1.10.3720.10">
    <property type="entry name" value="MetI-like"/>
    <property type="match status" value="1"/>
</dbReference>
<feature type="transmembrane region" description="Helical" evidence="7">
    <location>
        <begin position="276"/>
        <end position="297"/>
    </location>
</feature>
<organism evidence="9 10">
    <name type="scientific">Symbiobacterium thermophilum (strain DSM 24528 / JCM 14929 / IAM 14863 / T)</name>
    <dbReference type="NCBI Taxonomy" id="292459"/>
    <lineage>
        <taxon>Bacteria</taxon>
        <taxon>Bacillati</taxon>
        <taxon>Bacillota</taxon>
        <taxon>Clostridia</taxon>
        <taxon>Eubacteriales</taxon>
        <taxon>Symbiobacteriaceae</taxon>
        <taxon>Symbiobacterium</taxon>
    </lineage>
</organism>
<sequence length="307" mass="33452">MAISRPTPDPIPTQFDGLTAQETSYARLVLRRFLRNRMAVAGATILLILILISAFAPVITQATLGWGRDEIDIQYIRAAPSARHPLGTDSAGRDNLTRLLYGGRVSLSIALGSVIVYMVLGIVIGSVAGYFGGWIDNVLMRLVDVIQSFPFLMFALTIVAIRGPSVSNLVFAIVFLSWPVPARLVRGEFLSLRERDFIEAARAAGVGTFRMIVRHLLPNAMAPLIVNATLEVAGIILAEAGLSYLGFGVNQPVPTWGNMLSEANNMAVLQTRPWTWIPPGLMIFLTVLSINFIGDGLRDALDPRLKQ</sequence>
<dbReference type="GO" id="GO:0055085">
    <property type="term" value="P:transmembrane transport"/>
    <property type="evidence" value="ECO:0007669"/>
    <property type="project" value="InterPro"/>
</dbReference>
<evidence type="ECO:0000256" key="4">
    <source>
        <dbReference type="ARBA" id="ARBA00022692"/>
    </source>
</evidence>
<gene>
    <name evidence="9" type="ordered locus">STH1036</name>
</gene>
<evidence type="ECO:0000256" key="1">
    <source>
        <dbReference type="ARBA" id="ARBA00004651"/>
    </source>
</evidence>
<feature type="domain" description="ABC transmembrane type-1" evidence="8">
    <location>
        <begin position="103"/>
        <end position="294"/>
    </location>
</feature>
<dbReference type="NCBIfam" id="NF045476">
    <property type="entry name" value="Opp4C"/>
    <property type="match status" value="1"/>
</dbReference>
<keyword evidence="10" id="KW-1185">Reference proteome</keyword>
<dbReference type="STRING" id="292459.STH1036"/>
<evidence type="ECO:0000256" key="2">
    <source>
        <dbReference type="ARBA" id="ARBA00022448"/>
    </source>
</evidence>
<keyword evidence="2 7" id="KW-0813">Transport</keyword>
<dbReference type="GO" id="GO:0005886">
    <property type="term" value="C:plasma membrane"/>
    <property type="evidence" value="ECO:0007669"/>
    <property type="project" value="UniProtKB-SubCell"/>
</dbReference>
<comment type="similarity">
    <text evidence="7">Belongs to the binding-protein-dependent transport system permease family.</text>
</comment>
<dbReference type="EMBL" id="AP006840">
    <property type="protein sequence ID" value="BAD40021.1"/>
    <property type="molecule type" value="Genomic_DNA"/>
</dbReference>
<dbReference type="AlphaFoldDB" id="Q67QM2"/>
<dbReference type="eggNOG" id="COG1173">
    <property type="taxonomic scope" value="Bacteria"/>
</dbReference>
<keyword evidence="6 7" id="KW-0472">Membrane</keyword>
<keyword evidence="3" id="KW-1003">Cell membrane</keyword>
<proteinExistence type="inferred from homology"/>
<feature type="transmembrane region" description="Helical" evidence="7">
    <location>
        <begin position="105"/>
        <end position="131"/>
    </location>
</feature>
<evidence type="ECO:0000313" key="9">
    <source>
        <dbReference type="EMBL" id="BAD40021.1"/>
    </source>
</evidence>
<dbReference type="InterPro" id="IPR053523">
    <property type="entry name" value="Oligopeptide_permease_AppC"/>
</dbReference>
<feature type="transmembrane region" description="Helical" evidence="7">
    <location>
        <begin position="224"/>
        <end position="247"/>
    </location>
</feature>
<dbReference type="SUPFAM" id="SSF161098">
    <property type="entry name" value="MetI-like"/>
    <property type="match status" value="1"/>
</dbReference>
<dbReference type="InterPro" id="IPR035906">
    <property type="entry name" value="MetI-like_sf"/>
</dbReference>
<dbReference type="PANTHER" id="PTHR43386">
    <property type="entry name" value="OLIGOPEPTIDE TRANSPORT SYSTEM PERMEASE PROTEIN APPC"/>
    <property type="match status" value="1"/>
</dbReference>
<dbReference type="InterPro" id="IPR025966">
    <property type="entry name" value="OppC_N"/>
</dbReference>
<dbReference type="InterPro" id="IPR050366">
    <property type="entry name" value="BP-dependent_transpt_permease"/>
</dbReference>